<feature type="compositionally biased region" description="Polar residues" evidence="4">
    <location>
        <begin position="308"/>
        <end position="332"/>
    </location>
</feature>
<dbReference type="InterPro" id="IPR050863">
    <property type="entry name" value="CenT-Element_Derived"/>
</dbReference>
<proteinExistence type="predicted"/>
<dbReference type="PROSITE" id="PS51253">
    <property type="entry name" value="HTH_CENPB"/>
    <property type="match status" value="1"/>
</dbReference>
<feature type="compositionally biased region" description="Acidic residues" evidence="4">
    <location>
        <begin position="449"/>
        <end position="464"/>
    </location>
</feature>
<dbReference type="Pfam" id="PF03184">
    <property type="entry name" value="DDE_1"/>
    <property type="match status" value="1"/>
</dbReference>
<evidence type="ECO:0000256" key="1">
    <source>
        <dbReference type="ARBA" id="ARBA00004123"/>
    </source>
</evidence>
<dbReference type="InterPro" id="IPR006600">
    <property type="entry name" value="HTH_CenpB_DNA-bd_dom"/>
</dbReference>
<sequence>MESAIKEVLDKTLSIRKSAQKYGVKPTTLESRLKKFHQQAAAENIPTRAFTSKFTSNQVFSTEEEALLNNYIIECSKMHYGLTIIQVRKLAYEFAKANQLNFHPSWHHNKMAGKEWLDSFRRRNGNLSLRKPENTSAARSFAFNKTAVTDFYNNLEKVLTKYKFTADRIFNFDESGISTVLSTPKVLAEKNQKQIGQLVSAERGELVTFGGIISASEVLKHIQKKSSCSKDNPILLLVDNHESHVTIEAVNYARDNGIVYLSFPPYTTHRLQPLDIGVFGPFKAKLKIAFNDWHLLATTILHQDAQTNPQASTSSLPQALQSTQDEQSSSAAVQDYDVPETKPADPIQTELIQQNLPSCSSSVSPSLLSPTTVTDCLPAVGLITPELEEIEKGKLLKKEVQEKKQKAKAIKKALHLVLDADNASTIKRKSQSKESFNLKKQKKTTKTDSEDETDYEDETDCEDEVSLRESSSPAEEVDDENETPVLAENIEEKSFVLVKFEKKKSVILNVVIVN</sequence>
<dbReference type="InterPro" id="IPR004875">
    <property type="entry name" value="DDE_SF_endonuclease_dom"/>
</dbReference>
<evidence type="ECO:0000259" key="5">
    <source>
        <dbReference type="PROSITE" id="PS51253"/>
    </source>
</evidence>
<dbReference type="EMBL" id="JACEFF010000155">
    <property type="protein sequence ID" value="KAH9643097.1"/>
    <property type="molecule type" value="Genomic_DNA"/>
</dbReference>
<comment type="subcellular location">
    <subcellularLocation>
        <location evidence="1">Nucleus</location>
    </subcellularLocation>
</comment>
<reference evidence="6" key="1">
    <citation type="journal article" date="2021" name="G3 (Bethesda)">
        <title>Genome and transcriptome analysis of the beet armyworm Spodoptera exigua reveals targets for pest control. .</title>
        <authorList>
            <person name="Simon S."/>
            <person name="Breeschoten T."/>
            <person name="Jansen H.J."/>
            <person name="Dirks R.P."/>
            <person name="Schranz M.E."/>
            <person name="Ros V.I.D."/>
        </authorList>
    </citation>
    <scope>NUCLEOTIDE SEQUENCE</scope>
    <source>
        <strain evidence="6">TB_SE_WUR_2020</strain>
    </source>
</reference>
<gene>
    <name evidence="6" type="ORF">HF086_008813</name>
</gene>
<comment type="caution">
    <text evidence="6">The sequence shown here is derived from an EMBL/GenBank/DDBJ whole genome shotgun (WGS) entry which is preliminary data.</text>
</comment>
<evidence type="ECO:0000313" key="6">
    <source>
        <dbReference type="EMBL" id="KAH9643097.1"/>
    </source>
</evidence>
<organism evidence="6 7">
    <name type="scientific">Spodoptera exigua</name>
    <name type="common">Beet armyworm</name>
    <name type="synonym">Noctua fulgens</name>
    <dbReference type="NCBI Taxonomy" id="7107"/>
    <lineage>
        <taxon>Eukaryota</taxon>
        <taxon>Metazoa</taxon>
        <taxon>Ecdysozoa</taxon>
        <taxon>Arthropoda</taxon>
        <taxon>Hexapoda</taxon>
        <taxon>Insecta</taxon>
        <taxon>Pterygota</taxon>
        <taxon>Neoptera</taxon>
        <taxon>Endopterygota</taxon>
        <taxon>Lepidoptera</taxon>
        <taxon>Glossata</taxon>
        <taxon>Ditrysia</taxon>
        <taxon>Noctuoidea</taxon>
        <taxon>Noctuidae</taxon>
        <taxon>Amphipyrinae</taxon>
        <taxon>Spodoptera</taxon>
    </lineage>
</organism>
<feature type="domain" description="HTH CENPB-type" evidence="5">
    <location>
        <begin position="52"/>
        <end position="130"/>
    </location>
</feature>
<keyword evidence="2" id="KW-0238">DNA-binding</keyword>
<dbReference type="Gene3D" id="1.10.10.60">
    <property type="entry name" value="Homeodomain-like"/>
    <property type="match status" value="1"/>
</dbReference>
<dbReference type="InterPro" id="IPR007889">
    <property type="entry name" value="HTH_Psq"/>
</dbReference>
<accession>A0A922SLV2</accession>
<dbReference type="Proteomes" id="UP000814243">
    <property type="component" value="Unassembled WGS sequence"/>
</dbReference>
<dbReference type="Pfam" id="PF05225">
    <property type="entry name" value="HTH_psq"/>
    <property type="match status" value="1"/>
</dbReference>
<dbReference type="GO" id="GO:0005634">
    <property type="term" value="C:nucleus"/>
    <property type="evidence" value="ECO:0007669"/>
    <property type="project" value="UniProtKB-SubCell"/>
</dbReference>
<evidence type="ECO:0000256" key="4">
    <source>
        <dbReference type="SAM" id="MobiDB-lite"/>
    </source>
</evidence>
<evidence type="ECO:0000313" key="7">
    <source>
        <dbReference type="Proteomes" id="UP000814243"/>
    </source>
</evidence>
<dbReference type="AlphaFoldDB" id="A0A922SLV2"/>
<keyword evidence="3" id="KW-0539">Nucleus</keyword>
<evidence type="ECO:0000256" key="2">
    <source>
        <dbReference type="ARBA" id="ARBA00023125"/>
    </source>
</evidence>
<evidence type="ECO:0000256" key="3">
    <source>
        <dbReference type="ARBA" id="ARBA00023242"/>
    </source>
</evidence>
<dbReference type="PANTHER" id="PTHR19303">
    <property type="entry name" value="TRANSPOSON"/>
    <property type="match status" value="1"/>
</dbReference>
<feature type="region of interest" description="Disordered" evidence="4">
    <location>
        <begin position="308"/>
        <end position="334"/>
    </location>
</feature>
<dbReference type="GO" id="GO:0003677">
    <property type="term" value="F:DNA binding"/>
    <property type="evidence" value="ECO:0007669"/>
    <property type="project" value="UniProtKB-KW"/>
</dbReference>
<protein>
    <recommendedName>
        <fullName evidence="5">HTH CENPB-type domain-containing protein</fullName>
    </recommendedName>
</protein>
<dbReference type="Pfam" id="PF03221">
    <property type="entry name" value="HTH_Tnp_Tc5"/>
    <property type="match status" value="1"/>
</dbReference>
<name>A0A922SLV2_SPOEX</name>
<feature type="region of interest" description="Disordered" evidence="4">
    <location>
        <begin position="428"/>
        <end position="485"/>
    </location>
</feature>
<dbReference type="PANTHER" id="PTHR19303:SF74">
    <property type="entry name" value="POGO TRANSPOSABLE ELEMENT WITH KRAB DOMAIN"/>
    <property type="match status" value="1"/>
</dbReference>